<comment type="caution">
    <text evidence="3">The sequence shown here is derived from an EMBL/GenBank/DDBJ whole genome shotgun (WGS) entry which is preliminary data.</text>
</comment>
<feature type="transmembrane region" description="Helical" evidence="2">
    <location>
        <begin position="81"/>
        <end position="104"/>
    </location>
</feature>
<keyword evidence="2" id="KW-1133">Transmembrane helix</keyword>
<proteinExistence type="predicted"/>
<reference evidence="3 4" key="1">
    <citation type="submission" date="2023-02" db="EMBL/GenBank/DDBJ databases">
        <title>Dictyobacter halimunensis sp. nov., a new member of the class Ktedonobacteria from forest soil in a geothermal area.</title>
        <authorList>
            <person name="Rachmania M.K."/>
            <person name="Ningsih F."/>
            <person name="Sakai Y."/>
            <person name="Yabe S."/>
            <person name="Yokota A."/>
            <person name="Sjamsuridzal W."/>
        </authorList>
    </citation>
    <scope>NUCLEOTIDE SEQUENCE [LARGE SCALE GENOMIC DNA]</scope>
    <source>
        <strain evidence="3 4">S3.2.2.5</strain>
    </source>
</reference>
<sequence length="300" mass="31771">MKCSQCSADLPDATAFCPRCGTNTYTSHTSRFSYLPPGTPPWPATVPQQLPGAIETQNATATPSIAGKKATTRSGRKTGSILGIIAVLVIAPLVAALITAATLYSNGQLTGLTAKPASKSNNPPATATPQTNSKPTNSLPAPSSFKTATNTNINMSVKYPSDWTLGSPQQSTAATSLTITQDQIGISFVINRLSSAINSSISGVDDLNASTVQSLQQIQGSHEIQTVQATNANPTIAGDKWSQKDATLLDSQNTKIHFTTIADKHSKTYYVIYFLVPDSIYQEALQKYLNPMLSSAKFLS</sequence>
<evidence type="ECO:0000313" key="3">
    <source>
        <dbReference type="EMBL" id="GLV58715.1"/>
    </source>
</evidence>
<name>A0ABQ6G0S6_9CHLR</name>
<dbReference type="RefSeq" id="WP_338255030.1">
    <property type="nucleotide sequence ID" value="NZ_BSRI01000002.1"/>
</dbReference>
<keyword evidence="2" id="KW-0812">Transmembrane</keyword>
<feature type="compositionally biased region" description="Polar residues" evidence="1">
    <location>
        <begin position="118"/>
        <end position="148"/>
    </location>
</feature>
<accession>A0ABQ6G0S6</accession>
<feature type="region of interest" description="Disordered" evidence="1">
    <location>
        <begin position="114"/>
        <end position="148"/>
    </location>
</feature>
<gene>
    <name evidence="3" type="ORF">KDH_55450</name>
</gene>
<evidence type="ECO:0000313" key="4">
    <source>
        <dbReference type="Proteomes" id="UP001344906"/>
    </source>
</evidence>
<evidence type="ECO:0008006" key="5">
    <source>
        <dbReference type="Google" id="ProtNLM"/>
    </source>
</evidence>
<evidence type="ECO:0000256" key="2">
    <source>
        <dbReference type="SAM" id="Phobius"/>
    </source>
</evidence>
<organism evidence="3 4">
    <name type="scientific">Dictyobacter halimunensis</name>
    <dbReference type="NCBI Taxonomy" id="3026934"/>
    <lineage>
        <taxon>Bacteria</taxon>
        <taxon>Bacillati</taxon>
        <taxon>Chloroflexota</taxon>
        <taxon>Ktedonobacteria</taxon>
        <taxon>Ktedonobacterales</taxon>
        <taxon>Dictyobacteraceae</taxon>
        <taxon>Dictyobacter</taxon>
    </lineage>
</organism>
<keyword evidence="4" id="KW-1185">Reference proteome</keyword>
<dbReference type="Proteomes" id="UP001344906">
    <property type="component" value="Unassembled WGS sequence"/>
</dbReference>
<protein>
    <recommendedName>
        <fullName evidence="5">Zinc-ribbon domain-containing protein</fullName>
    </recommendedName>
</protein>
<evidence type="ECO:0000256" key="1">
    <source>
        <dbReference type="SAM" id="MobiDB-lite"/>
    </source>
</evidence>
<keyword evidence="2" id="KW-0472">Membrane</keyword>
<dbReference type="EMBL" id="BSRI01000002">
    <property type="protein sequence ID" value="GLV58715.1"/>
    <property type="molecule type" value="Genomic_DNA"/>
</dbReference>